<feature type="region of interest" description="Disordered" evidence="1">
    <location>
        <begin position="1"/>
        <end position="144"/>
    </location>
</feature>
<sequence length="144" mass="15136">MQQAGGGHRARVRGQKGVSHGEPREQGQAVEQDRPAGPFGGGVHDRREDEDADVEEDRDAEEEAGQAHREGCPALAEQGQQARGQHLGSAADFEDRAEHGAEADDDRDMAEDAAHAGLDGGDGVGALDGAEELGHREAGQQADR</sequence>
<proteinExistence type="predicted"/>
<comment type="caution">
    <text evidence="2">The sequence shown here is derived from an EMBL/GenBank/DDBJ whole genome shotgun (WGS) entry which is preliminary data.</text>
</comment>
<gene>
    <name evidence="2" type="ORF">FHS34_003064</name>
</gene>
<feature type="compositionally biased region" description="Acidic residues" evidence="1">
    <location>
        <begin position="50"/>
        <end position="64"/>
    </location>
</feature>
<name>A0A7W9PTQ1_9ACTN</name>
<protein>
    <submittedName>
        <fullName evidence="2">Uncharacterized protein</fullName>
    </submittedName>
</protein>
<feature type="compositionally biased region" description="Basic and acidic residues" evidence="1">
    <location>
        <begin position="132"/>
        <end position="144"/>
    </location>
</feature>
<dbReference type="AlphaFoldDB" id="A0A7W9PTQ1"/>
<evidence type="ECO:0000313" key="3">
    <source>
        <dbReference type="Proteomes" id="UP000585836"/>
    </source>
</evidence>
<evidence type="ECO:0000313" key="2">
    <source>
        <dbReference type="EMBL" id="MBB5927606.1"/>
    </source>
</evidence>
<organism evidence="2 3">
    <name type="scientific">Streptomyces echinatus</name>
    <dbReference type="NCBI Taxonomy" id="67293"/>
    <lineage>
        <taxon>Bacteria</taxon>
        <taxon>Bacillati</taxon>
        <taxon>Actinomycetota</taxon>
        <taxon>Actinomycetes</taxon>
        <taxon>Kitasatosporales</taxon>
        <taxon>Streptomycetaceae</taxon>
        <taxon>Streptomyces</taxon>
    </lineage>
</organism>
<reference evidence="2 3" key="1">
    <citation type="submission" date="2020-08" db="EMBL/GenBank/DDBJ databases">
        <title>Genomic Encyclopedia of Type Strains, Phase III (KMG-III): the genomes of soil and plant-associated and newly described type strains.</title>
        <authorList>
            <person name="Whitman W."/>
        </authorList>
    </citation>
    <scope>NUCLEOTIDE SEQUENCE [LARGE SCALE GENOMIC DNA]</scope>
    <source>
        <strain evidence="2 3">CECT 3313</strain>
    </source>
</reference>
<dbReference type="EMBL" id="JACHJK010000004">
    <property type="protein sequence ID" value="MBB5927606.1"/>
    <property type="molecule type" value="Genomic_DNA"/>
</dbReference>
<feature type="compositionally biased region" description="Basic and acidic residues" evidence="1">
    <location>
        <begin position="93"/>
        <end position="102"/>
    </location>
</feature>
<evidence type="ECO:0000256" key="1">
    <source>
        <dbReference type="SAM" id="MobiDB-lite"/>
    </source>
</evidence>
<keyword evidence="3" id="KW-1185">Reference proteome</keyword>
<dbReference type="Proteomes" id="UP000585836">
    <property type="component" value="Unassembled WGS sequence"/>
</dbReference>
<accession>A0A7W9PTQ1</accession>